<reference evidence="1" key="1">
    <citation type="submission" date="2020-05" db="EMBL/GenBank/DDBJ databases">
        <title>Mycena genomes resolve the evolution of fungal bioluminescence.</title>
        <authorList>
            <person name="Tsai I.J."/>
        </authorList>
    </citation>
    <scope>NUCLEOTIDE SEQUENCE</scope>
    <source>
        <strain evidence="1">160909Yilan</strain>
    </source>
</reference>
<comment type="caution">
    <text evidence="1">The sequence shown here is derived from an EMBL/GenBank/DDBJ whole genome shotgun (WGS) entry which is preliminary data.</text>
</comment>
<organism evidence="1 2">
    <name type="scientific">Mycena sanguinolenta</name>
    <dbReference type="NCBI Taxonomy" id="230812"/>
    <lineage>
        <taxon>Eukaryota</taxon>
        <taxon>Fungi</taxon>
        <taxon>Dikarya</taxon>
        <taxon>Basidiomycota</taxon>
        <taxon>Agaricomycotina</taxon>
        <taxon>Agaricomycetes</taxon>
        <taxon>Agaricomycetidae</taxon>
        <taxon>Agaricales</taxon>
        <taxon>Marasmiineae</taxon>
        <taxon>Mycenaceae</taxon>
        <taxon>Mycena</taxon>
    </lineage>
</organism>
<gene>
    <name evidence="1" type="ORF">MSAN_02448500</name>
</gene>
<proteinExistence type="predicted"/>
<accession>A0A8H6WY02</accession>
<sequence>MKNYSKITPQARCQIDGLHLRGEQSRPTLRWIRFIARLRSGFAHPRDPLTSFLSRPPTATLLAGVYPRRSRTISTITGTQCQSFATSSSRSTSLRTQLGFVRSRNTSTAATQRGLTFHRKNAFRARWKAQSMHRALSVPLVCLCLASPRASLPSTPPSPRSHATCLPVTYRSWCSYLSNLAGVSPCWVRSAVVGSDYLTDRTIIGVLLPKPPVPRYLDAYDPCPEGTTAPSSLPSAAAYTAWQEREKTGSECARARSSSASDVALGWIEDPRHRGSGGGETKRIGAGTSLARSLDLPVLHFSCCLTPPPHALDESASHPRSSRPLPSAPIDHPPFISPRSLFFACFPYTSRPNDQFHVRDRLNSCALDGVVIAPRPGLDLPCIAHQAGGGDYRVQTVGDYDDTYRPLDEYKHDSNSTSSYSC</sequence>
<protein>
    <submittedName>
        <fullName evidence="1">Uncharacterized protein</fullName>
    </submittedName>
</protein>
<evidence type="ECO:0000313" key="1">
    <source>
        <dbReference type="EMBL" id="KAF7330704.1"/>
    </source>
</evidence>
<name>A0A8H6WY02_9AGAR</name>
<dbReference type="EMBL" id="JACAZH010000064">
    <property type="protein sequence ID" value="KAF7330704.1"/>
    <property type="molecule type" value="Genomic_DNA"/>
</dbReference>
<evidence type="ECO:0000313" key="2">
    <source>
        <dbReference type="Proteomes" id="UP000623467"/>
    </source>
</evidence>
<dbReference type="AlphaFoldDB" id="A0A8H6WY02"/>
<keyword evidence="2" id="KW-1185">Reference proteome</keyword>
<dbReference type="Proteomes" id="UP000623467">
    <property type="component" value="Unassembled WGS sequence"/>
</dbReference>